<evidence type="ECO:0000256" key="1">
    <source>
        <dbReference type="ARBA" id="ARBA00022741"/>
    </source>
</evidence>
<dbReference type="Proteomes" id="UP000693970">
    <property type="component" value="Unassembled WGS sequence"/>
</dbReference>
<dbReference type="AlphaFoldDB" id="A0A9K3KHN8"/>
<sequence>MRSKILSSMYGQRRLVGQRLLLSSPPIQRLHCGQRTWPKCRINFPDHYSTMTMTSGSVYVITQQSQHHQYYTPRTITRHHFSSTSFTEEGPVTFQLQELVSQGKIQPDRHQLAAAHELDRVYHDLMTTDPPPLPDVIPPSATTNSTTNTKAATSFFGRFFGQATSAVADAATVSLGFDSPQHAIPGVYTYGGVGCGKTFLMDMLFHSIDHGPWANDKQMVHYHKFMLNVHQFMHMSRQEQKNDNNKKANHDLIGPVVHHILEQGRLLCLDEFQVTDVADAMILKELFERLWNHGCVLVTTSNRPPRDLYLRGLQRDRFMPFIDLLERRCHVVSLMDNETDYRMVLSMEDGALDMTAAEEDAEQEENETKSAISRPKQVYYFGKDLKKQLQSKFRDMTQGRPTNPTTLETQGRKVKIPMACQSKSICMFSFEDLCQKALGAADYLVIGQQFSTVFLYGIPQLSVNELNWLRRLITFIDTMYELKVRLLIQTNAGSLEEIFVVDGDKKSYSFDEVFAYDRTLSRLNEMATAKYLSSKWMGEQDGIVDVTAKLDLDPSR</sequence>
<proteinExistence type="predicted"/>
<protein>
    <submittedName>
        <fullName evidence="4">AFG1-like ATPase-domain containing protein</fullName>
    </submittedName>
</protein>
<organism evidence="4 5">
    <name type="scientific">Nitzschia inconspicua</name>
    <dbReference type="NCBI Taxonomy" id="303405"/>
    <lineage>
        <taxon>Eukaryota</taxon>
        <taxon>Sar</taxon>
        <taxon>Stramenopiles</taxon>
        <taxon>Ochrophyta</taxon>
        <taxon>Bacillariophyta</taxon>
        <taxon>Bacillariophyceae</taxon>
        <taxon>Bacillariophycidae</taxon>
        <taxon>Bacillariales</taxon>
        <taxon>Bacillariaceae</taxon>
        <taxon>Nitzschia</taxon>
    </lineage>
</organism>
<dbReference type="PANTHER" id="PTHR12169:SF6">
    <property type="entry name" value="AFG1-LIKE ATPASE"/>
    <property type="match status" value="1"/>
</dbReference>
<dbReference type="NCBIfam" id="NF040713">
    <property type="entry name" value="ZapE"/>
    <property type="match status" value="1"/>
</dbReference>
<evidence type="ECO:0000256" key="2">
    <source>
        <dbReference type="ARBA" id="ARBA00022840"/>
    </source>
</evidence>
<dbReference type="GO" id="GO:0005739">
    <property type="term" value="C:mitochondrion"/>
    <property type="evidence" value="ECO:0007669"/>
    <property type="project" value="TreeGrafter"/>
</dbReference>
<gene>
    <name evidence="4" type="ORF">IV203_021341</name>
</gene>
<keyword evidence="5" id="KW-1185">Reference proteome</keyword>
<name>A0A9K3KHN8_9STRA</name>
<comment type="caution">
    <text evidence="4">The sequence shown here is derived from an EMBL/GenBank/DDBJ whole genome shotgun (WGS) entry which is preliminary data.</text>
</comment>
<evidence type="ECO:0000313" key="5">
    <source>
        <dbReference type="Proteomes" id="UP000693970"/>
    </source>
</evidence>
<keyword evidence="3" id="KW-0175">Coiled coil</keyword>
<reference evidence="4" key="2">
    <citation type="submission" date="2021-04" db="EMBL/GenBank/DDBJ databases">
        <authorList>
            <person name="Podell S."/>
        </authorList>
    </citation>
    <scope>NUCLEOTIDE SEQUENCE</scope>
    <source>
        <strain evidence="4">Hildebrandi</strain>
    </source>
</reference>
<accession>A0A9K3KHN8</accession>
<evidence type="ECO:0000313" key="4">
    <source>
        <dbReference type="EMBL" id="KAG7343396.1"/>
    </source>
</evidence>
<evidence type="ECO:0000256" key="3">
    <source>
        <dbReference type="SAM" id="Coils"/>
    </source>
</evidence>
<keyword evidence="1" id="KW-0547">Nucleotide-binding</keyword>
<dbReference type="GO" id="GO:0005524">
    <property type="term" value="F:ATP binding"/>
    <property type="evidence" value="ECO:0007669"/>
    <property type="project" value="UniProtKB-KW"/>
</dbReference>
<dbReference type="Pfam" id="PF03969">
    <property type="entry name" value="AFG1_ATPase"/>
    <property type="match status" value="2"/>
</dbReference>
<dbReference type="InterPro" id="IPR005654">
    <property type="entry name" value="ATPase_AFG1-like"/>
</dbReference>
<dbReference type="EMBL" id="JAGRRH010000024">
    <property type="protein sequence ID" value="KAG7343396.1"/>
    <property type="molecule type" value="Genomic_DNA"/>
</dbReference>
<dbReference type="PANTHER" id="PTHR12169">
    <property type="entry name" value="ATPASE N2B"/>
    <property type="match status" value="1"/>
</dbReference>
<dbReference type="OrthoDB" id="548867at2759"/>
<feature type="coiled-coil region" evidence="3">
    <location>
        <begin position="347"/>
        <end position="374"/>
    </location>
</feature>
<keyword evidence="2" id="KW-0067">ATP-binding</keyword>
<reference evidence="4" key="1">
    <citation type="journal article" date="2021" name="Sci. Rep.">
        <title>Diploid genomic architecture of Nitzschia inconspicua, an elite biomass production diatom.</title>
        <authorList>
            <person name="Oliver A."/>
            <person name="Podell S."/>
            <person name="Pinowska A."/>
            <person name="Traller J.C."/>
            <person name="Smith S.R."/>
            <person name="McClure R."/>
            <person name="Beliaev A."/>
            <person name="Bohutskyi P."/>
            <person name="Hill E.A."/>
            <person name="Rabines A."/>
            <person name="Zheng H."/>
            <person name="Allen L.Z."/>
            <person name="Kuo A."/>
            <person name="Grigoriev I.V."/>
            <person name="Allen A.E."/>
            <person name="Hazlebeck D."/>
            <person name="Allen E.E."/>
        </authorList>
    </citation>
    <scope>NUCLEOTIDE SEQUENCE</scope>
    <source>
        <strain evidence="4">Hildebrandi</strain>
    </source>
</reference>
<dbReference type="GO" id="GO:0016887">
    <property type="term" value="F:ATP hydrolysis activity"/>
    <property type="evidence" value="ECO:0007669"/>
    <property type="project" value="InterPro"/>
</dbReference>